<evidence type="ECO:0008006" key="3">
    <source>
        <dbReference type="Google" id="ProtNLM"/>
    </source>
</evidence>
<dbReference type="SUPFAM" id="SSF143749">
    <property type="entry name" value="Phage tail protein-like"/>
    <property type="match status" value="1"/>
</dbReference>
<keyword evidence="2" id="KW-1185">Reference proteome</keyword>
<dbReference type="Gene3D" id="3.30.70.1700">
    <property type="entry name" value="Phage minor tail protein U"/>
    <property type="match status" value="1"/>
</dbReference>
<accession>A0A0A2Y329</accession>
<name>A0A0A2Y329_9PAST</name>
<dbReference type="AlphaFoldDB" id="A0A0A2Y329"/>
<gene>
    <name evidence="1" type="ORF">P375_06725</name>
</gene>
<dbReference type="EMBL" id="JPXY01000028">
    <property type="protein sequence ID" value="KGQ31904.1"/>
    <property type="molecule type" value="Genomic_DNA"/>
</dbReference>
<protein>
    <recommendedName>
        <fullName evidence="3">Phage tail protein</fullName>
    </recommendedName>
</protein>
<evidence type="ECO:0000313" key="1">
    <source>
        <dbReference type="EMBL" id="KGQ31904.1"/>
    </source>
</evidence>
<dbReference type="InterPro" id="IPR035934">
    <property type="entry name" value="Phage_tail_protein-like_sf"/>
</dbReference>
<sequence length="136" mass="15541">MLIHKAIREQIAELLQSLDPTIKVWAGRPTFIDLDNEPTTLAVFIDDAQSEPTGLCGGEWEAILNIAIYQRSTQGEAPLDELAEQIIQCLAEAFENDDLESLQQCYLTGYHYEQDAQKRTWYIANLQYQITYGQEE</sequence>
<organism evidence="1 2">
    <name type="scientific">Gallibacterium genomosp. 2</name>
    <dbReference type="NCBI Taxonomy" id="155517"/>
    <lineage>
        <taxon>Bacteria</taxon>
        <taxon>Pseudomonadati</taxon>
        <taxon>Pseudomonadota</taxon>
        <taxon>Gammaproteobacteria</taxon>
        <taxon>Pasteurellales</taxon>
        <taxon>Pasteurellaceae</taxon>
        <taxon>Gallibacterium</taxon>
    </lineage>
</organism>
<reference evidence="1 2" key="1">
    <citation type="submission" date="2014-08" db="EMBL/GenBank/DDBJ databases">
        <title>Chaperone-usher fimbriae in a diverse selection of Gallibacterium genomes.</title>
        <authorList>
            <person name="Kudirkiene E."/>
            <person name="Bager R.J."/>
            <person name="Johnson T.J."/>
            <person name="Bojesen A.M."/>
        </authorList>
    </citation>
    <scope>NUCLEOTIDE SEQUENCE [LARGE SCALE GENOMIC DNA]</scope>
    <source>
        <strain evidence="1 2">CCM5976</strain>
    </source>
</reference>
<dbReference type="InterPro" id="IPR009312">
    <property type="entry name" value="Phage_lambda_GpU-like"/>
</dbReference>
<comment type="caution">
    <text evidence="1">The sequence shown here is derived from an EMBL/GenBank/DDBJ whole genome shotgun (WGS) entry which is preliminary data.</text>
</comment>
<dbReference type="Pfam" id="PF06141">
    <property type="entry name" value="Phage_tail_U"/>
    <property type="match status" value="1"/>
</dbReference>
<dbReference type="Proteomes" id="UP000030418">
    <property type="component" value="Unassembled WGS sequence"/>
</dbReference>
<proteinExistence type="predicted"/>
<dbReference type="InterPro" id="IPR038512">
    <property type="entry name" value="GpU-like_sf"/>
</dbReference>
<evidence type="ECO:0000313" key="2">
    <source>
        <dbReference type="Proteomes" id="UP000030418"/>
    </source>
</evidence>
<dbReference type="RefSeq" id="WP_039090690.1">
    <property type="nucleotide sequence ID" value="NZ_JPXY01000028.1"/>
</dbReference>